<evidence type="ECO:0000256" key="1">
    <source>
        <dbReference type="SAM" id="SignalP"/>
    </source>
</evidence>
<feature type="signal peptide" evidence="1">
    <location>
        <begin position="1"/>
        <end position="35"/>
    </location>
</feature>
<keyword evidence="4" id="KW-1185">Reference proteome</keyword>
<evidence type="ECO:0000259" key="2">
    <source>
        <dbReference type="Pfam" id="PF08486"/>
    </source>
</evidence>
<feature type="chain" id="PRO_5013110354" evidence="1">
    <location>
        <begin position="36"/>
        <end position="411"/>
    </location>
</feature>
<accession>A0A1M5RJQ5</accession>
<dbReference type="InterPro" id="IPR013486">
    <property type="entry name" value="SpoIID/LytB"/>
</dbReference>
<dbReference type="OrthoDB" id="9773852at2"/>
<dbReference type="GO" id="GO:0030435">
    <property type="term" value="P:sporulation resulting in formation of a cellular spore"/>
    <property type="evidence" value="ECO:0007669"/>
    <property type="project" value="InterPro"/>
</dbReference>
<dbReference type="STRING" id="1206085.SAMN05443575_3573"/>
<name>A0A1M5RJQ5_9ACTN</name>
<dbReference type="NCBIfam" id="TIGR02669">
    <property type="entry name" value="SpoIID_LytB"/>
    <property type="match status" value="1"/>
</dbReference>
<dbReference type="EMBL" id="FQVU01000005">
    <property type="protein sequence ID" value="SHH26612.1"/>
    <property type="molecule type" value="Genomic_DNA"/>
</dbReference>
<sequence>MNPFPRRVLRTAATLAVATAGTVVPLVVSSAPADAITLSPSGTVVVTLRGNGHGHGMSQYGAEGAAGNGLSYGKILGFYYPGTTLTTLAKSQIRVRLSGFPARTTVAAYSTIAATGVGTLPTRGVAKYRLVASGSGLALQQLKSAKGATWRTYRGRLANRTELYRTNGYSTRLYRSDGSSVRYIGRLRAVRAGSGLYTVNRVSLDSYTAGVVPSEMPVSWRAQAVNAQAVAARTYGRYAVEHRATGSEYDICDTTQCQVYGGRKRYDRGGHVVGGDYQPAAKATANRVLRYRGSTIFAQFSASNGGWSAGGGQPYLTARADPYDPSAAGNPYIDYRRTVSVRSLASYFGLAKVTKLAVTKRDGHGTWGGRVLAATLTGTSSSGKATTRRVTGFDLQYAIGAGTTWFTVRRG</sequence>
<dbReference type="Proteomes" id="UP000186132">
    <property type="component" value="Unassembled WGS sequence"/>
</dbReference>
<evidence type="ECO:0000313" key="3">
    <source>
        <dbReference type="EMBL" id="SHH26612.1"/>
    </source>
</evidence>
<organism evidence="3 4">
    <name type="scientific">Jatrophihabitans endophyticus</name>
    <dbReference type="NCBI Taxonomy" id="1206085"/>
    <lineage>
        <taxon>Bacteria</taxon>
        <taxon>Bacillati</taxon>
        <taxon>Actinomycetota</taxon>
        <taxon>Actinomycetes</taxon>
        <taxon>Jatrophihabitantales</taxon>
        <taxon>Jatrophihabitantaceae</taxon>
        <taxon>Jatrophihabitans</taxon>
    </lineage>
</organism>
<feature type="domain" description="Sporulation stage II protein D amidase enhancer LytB N-terminal" evidence="2">
    <location>
        <begin position="194"/>
        <end position="291"/>
    </location>
</feature>
<keyword evidence="1" id="KW-0732">Signal</keyword>
<protein>
    <submittedName>
        <fullName evidence="3">SpoIID/LytB domain protein</fullName>
    </submittedName>
</protein>
<dbReference type="Pfam" id="PF08486">
    <property type="entry name" value="SpoIID"/>
    <property type="match status" value="1"/>
</dbReference>
<dbReference type="InterPro" id="IPR013693">
    <property type="entry name" value="SpoIID/LytB_N"/>
</dbReference>
<reference evidence="3 4" key="1">
    <citation type="submission" date="2016-11" db="EMBL/GenBank/DDBJ databases">
        <authorList>
            <person name="Jaros S."/>
            <person name="Januszkiewicz K."/>
            <person name="Wedrychowicz H."/>
        </authorList>
    </citation>
    <scope>NUCLEOTIDE SEQUENCE [LARGE SCALE GENOMIC DNA]</scope>
    <source>
        <strain evidence="3 4">DSM 45627</strain>
    </source>
</reference>
<evidence type="ECO:0000313" key="4">
    <source>
        <dbReference type="Proteomes" id="UP000186132"/>
    </source>
</evidence>
<gene>
    <name evidence="3" type="ORF">SAMN05443575_3573</name>
</gene>
<proteinExistence type="predicted"/>
<dbReference type="AlphaFoldDB" id="A0A1M5RJQ5"/>
<dbReference type="RefSeq" id="WP_073391758.1">
    <property type="nucleotide sequence ID" value="NZ_FQVU01000005.1"/>
</dbReference>